<dbReference type="Gene3D" id="2.40.440.10">
    <property type="entry name" value="L,D-transpeptidase catalytic domain-like"/>
    <property type="match status" value="1"/>
</dbReference>
<feature type="active site" description="Proton donor/acceptor" evidence="13">
    <location>
        <position position="330"/>
    </location>
</feature>
<dbReference type="PANTHER" id="PTHR30582:SF2">
    <property type="entry name" value="L,D-TRANSPEPTIDASE YCIB-RELATED"/>
    <property type="match status" value="1"/>
</dbReference>
<keyword evidence="3" id="KW-0808">Transferase</keyword>
<dbReference type="Pfam" id="PF17964">
    <property type="entry name" value="Big_10"/>
    <property type="match status" value="1"/>
</dbReference>
<dbReference type="GO" id="GO:0071972">
    <property type="term" value="F:peptidoglycan L,D-transpeptidase activity"/>
    <property type="evidence" value="ECO:0007669"/>
    <property type="project" value="TreeGrafter"/>
</dbReference>
<dbReference type="PANTHER" id="PTHR30582">
    <property type="entry name" value="L,D-TRANSPEPTIDASE"/>
    <property type="match status" value="1"/>
</dbReference>
<dbReference type="GO" id="GO:0005576">
    <property type="term" value="C:extracellular region"/>
    <property type="evidence" value="ECO:0007669"/>
    <property type="project" value="TreeGrafter"/>
</dbReference>
<keyword evidence="7" id="KW-0472">Membrane</keyword>
<dbReference type="CDD" id="cd13432">
    <property type="entry name" value="LDT_IgD_like_2"/>
    <property type="match status" value="1"/>
</dbReference>
<evidence type="ECO:0000256" key="2">
    <source>
        <dbReference type="ARBA" id="ARBA00022475"/>
    </source>
</evidence>
<keyword evidence="10" id="KW-0012">Acyltransferase</keyword>
<evidence type="ECO:0000256" key="12">
    <source>
        <dbReference type="ARBA" id="ARBA00060592"/>
    </source>
</evidence>
<feature type="active site" description="Nucleophile" evidence="13">
    <location>
        <position position="348"/>
    </location>
</feature>
<dbReference type="InterPro" id="IPR050979">
    <property type="entry name" value="LD-transpeptidase"/>
</dbReference>
<dbReference type="GO" id="GO:0018104">
    <property type="term" value="P:peptidoglycan-protein cross-linking"/>
    <property type="evidence" value="ECO:0007669"/>
    <property type="project" value="TreeGrafter"/>
</dbReference>
<keyword evidence="9" id="KW-0449">Lipoprotein</keyword>
<dbReference type="AlphaFoldDB" id="A0A9Q4GKL6"/>
<dbReference type="Gene3D" id="2.60.40.3710">
    <property type="match status" value="1"/>
</dbReference>
<keyword evidence="8" id="KW-0564">Palmitate</keyword>
<evidence type="ECO:0000313" key="16">
    <source>
        <dbReference type="Proteomes" id="UP001071478"/>
    </source>
</evidence>
<dbReference type="Pfam" id="PF03734">
    <property type="entry name" value="YkuD"/>
    <property type="match status" value="1"/>
</dbReference>
<evidence type="ECO:0000256" key="1">
    <source>
        <dbReference type="ARBA" id="ARBA00004752"/>
    </source>
</evidence>
<dbReference type="CDD" id="cd16913">
    <property type="entry name" value="YkuD_like"/>
    <property type="match status" value="1"/>
</dbReference>
<evidence type="ECO:0000313" key="15">
    <source>
        <dbReference type="EMBL" id="MCX7469339.1"/>
    </source>
</evidence>
<dbReference type="GO" id="GO:0016746">
    <property type="term" value="F:acyltransferase activity"/>
    <property type="evidence" value="ECO:0007669"/>
    <property type="project" value="UniProtKB-KW"/>
</dbReference>
<evidence type="ECO:0000256" key="11">
    <source>
        <dbReference type="ARBA" id="ARBA00023316"/>
    </source>
</evidence>
<dbReference type="RefSeq" id="WP_248168530.1">
    <property type="nucleotide sequence ID" value="NZ_JALNJA010000005.1"/>
</dbReference>
<dbReference type="SUPFAM" id="SSF141523">
    <property type="entry name" value="L,D-transpeptidase catalytic domain-like"/>
    <property type="match status" value="1"/>
</dbReference>
<accession>A0A9Q4GKL6</accession>
<comment type="pathway">
    <text evidence="1 13">Cell wall biogenesis; peptidoglycan biosynthesis.</text>
</comment>
<dbReference type="PROSITE" id="PS52029">
    <property type="entry name" value="LD_TPASE"/>
    <property type="match status" value="1"/>
</dbReference>
<evidence type="ECO:0000256" key="5">
    <source>
        <dbReference type="ARBA" id="ARBA00022960"/>
    </source>
</evidence>
<keyword evidence="2" id="KW-1003">Cell membrane</keyword>
<dbReference type="InterPro" id="IPR041280">
    <property type="entry name" value="Big_10"/>
</dbReference>
<reference evidence="15" key="1">
    <citation type="submission" date="2022-11" db="EMBL/GenBank/DDBJ databases">
        <title>Corynebacterium sp. isolated from Penguins.</title>
        <authorList>
            <person name="Sedlar K."/>
            <person name="Svec P."/>
        </authorList>
    </citation>
    <scope>NUCLEOTIDE SEQUENCE</scope>
    <source>
        <strain evidence="15">P7374</strain>
    </source>
</reference>
<dbReference type="FunFam" id="2.40.440.10:FF:000005">
    <property type="entry name" value="L,D-transpeptidase 2"/>
    <property type="match status" value="1"/>
</dbReference>
<evidence type="ECO:0000256" key="13">
    <source>
        <dbReference type="PROSITE-ProRule" id="PRU01373"/>
    </source>
</evidence>
<keyword evidence="4" id="KW-0732">Signal</keyword>
<dbReference type="Gene3D" id="2.60.40.3780">
    <property type="match status" value="1"/>
</dbReference>
<dbReference type="InterPro" id="IPR038063">
    <property type="entry name" value="Transpep_catalytic_dom"/>
</dbReference>
<evidence type="ECO:0000256" key="4">
    <source>
        <dbReference type="ARBA" id="ARBA00022729"/>
    </source>
</evidence>
<comment type="caution">
    <text evidence="15">The sequence shown here is derived from an EMBL/GenBank/DDBJ whole genome shotgun (WGS) entry which is preliminary data.</text>
</comment>
<evidence type="ECO:0000256" key="9">
    <source>
        <dbReference type="ARBA" id="ARBA00023288"/>
    </source>
</evidence>
<gene>
    <name evidence="15" type="ORF">OS129_10725</name>
</gene>
<dbReference type="GO" id="GO:0008360">
    <property type="term" value="P:regulation of cell shape"/>
    <property type="evidence" value="ECO:0007669"/>
    <property type="project" value="UniProtKB-UniRule"/>
</dbReference>
<dbReference type="Proteomes" id="UP001071478">
    <property type="component" value="Unassembled WGS sequence"/>
</dbReference>
<protein>
    <submittedName>
        <fullName evidence="15">Ig-like domain-containing protein</fullName>
    </submittedName>
</protein>
<comment type="pathway">
    <text evidence="12">Glycan biosynthesis.</text>
</comment>
<evidence type="ECO:0000256" key="10">
    <source>
        <dbReference type="ARBA" id="ARBA00023315"/>
    </source>
</evidence>
<sequence length="404" mass="42931">MTFGQCVSRVRGLPGLLVAVAAAGLLVGCTIGDGGGPTAGGGAVTSGKSATPASEPLKPAVSVRDGATGVNPKEPITVKALEGTLEKVVMTNEDGYEVESSLSADGTTWETAEVLGYYRTYTIVATGSNGSERTITFGTAEPAQTASVALSPLDGSTVGVGQTIAFRFGLNVPDRQAAEDAIEIVTDPPVEGAFYWLNNYEVRWRPEEFWAPGTEVRVRADIYGEQLGGGIWGASDNAANFTIGDSVISYADDNTKQLKVTRNGEVLRNIPISMGSPRFPTPNGTYIIGDQYPDLVMDSSTYGTPVDDPDGYRTKVKYATQMSYSGIYVHAAPWSVWAQGSQNTSHGCLNVSTDNAQWFQDMVKRGDVVVVSNTQGGQLSGWDGLGDWNIPWETWKAGNADENR</sequence>
<evidence type="ECO:0000256" key="7">
    <source>
        <dbReference type="ARBA" id="ARBA00023136"/>
    </source>
</evidence>
<dbReference type="GO" id="GO:0071555">
    <property type="term" value="P:cell wall organization"/>
    <property type="evidence" value="ECO:0007669"/>
    <property type="project" value="UniProtKB-UniRule"/>
</dbReference>
<evidence type="ECO:0000256" key="8">
    <source>
        <dbReference type="ARBA" id="ARBA00023139"/>
    </source>
</evidence>
<feature type="domain" description="L,D-TPase catalytic" evidence="14">
    <location>
        <begin position="247"/>
        <end position="372"/>
    </location>
</feature>
<dbReference type="EMBL" id="JAPMKU010000006">
    <property type="protein sequence ID" value="MCX7469339.1"/>
    <property type="molecule type" value="Genomic_DNA"/>
</dbReference>
<evidence type="ECO:0000256" key="3">
    <source>
        <dbReference type="ARBA" id="ARBA00022679"/>
    </source>
</evidence>
<evidence type="ECO:0000256" key="6">
    <source>
        <dbReference type="ARBA" id="ARBA00022984"/>
    </source>
</evidence>
<organism evidence="15 16">
    <name type="scientific">Corynebacterium pygosceleis</name>
    <dbReference type="NCBI Taxonomy" id="2800406"/>
    <lineage>
        <taxon>Bacteria</taxon>
        <taxon>Bacillati</taxon>
        <taxon>Actinomycetota</taxon>
        <taxon>Actinomycetes</taxon>
        <taxon>Mycobacteriales</taxon>
        <taxon>Corynebacteriaceae</taxon>
        <taxon>Corynebacterium</taxon>
    </lineage>
</organism>
<keyword evidence="5 13" id="KW-0133">Cell shape</keyword>
<name>A0A9Q4GKL6_9CORY</name>
<evidence type="ECO:0000259" key="14">
    <source>
        <dbReference type="PROSITE" id="PS52029"/>
    </source>
</evidence>
<keyword evidence="6 13" id="KW-0573">Peptidoglycan synthesis</keyword>
<dbReference type="InterPro" id="IPR005490">
    <property type="entry name" value="LD_TPept_cat_dom"/>
</dbReference>
<keyword evidence="11 13" id="KW-0961">Cell wall biogenesis/degradation</keyword>
<proteinExistence type="predicted"/>